<keyword evidence="1" id="KW-0472">Membrane</keyword>
<organism evidence="2 3">
    <name type="scientific">Candidatus Acidianus copahuensis</name>
    <dbReference type="NCBI Taxonomy" id="1160895"/>
    <lineage>
        <taxon>Archaea</taxon>
        <taxon>Thermoproteota</taxon>
        <taxon>Thermoprotei</taxon>
        <taxon>Sulfolobales</taxon>
        <taxon>Sulfolobaceae</taxon>
        <taxon>Acidianus</taxon>
    </lineage>
</organism>
<evidence type="ECO:0000313" key="2">
    <source>
        <dbReference type="EMBL" id="EZQ11247.1"/>
    </source>
</evidence>
<dbReference type="EMBL" id="JFZT01000016">
    <property type="protein sequence ID" value="EZQ11247.1"/>
    <property type="molecule type" value="Genomic_DNA"/>
</dbReference>
<name>A0A031LS85_9CREN</name>
<keyword evidence="1" id="KW-1133">Transmembrane helix</keyword>
<protein>
    <submittedName>
        <fullName evidence="2">Uncharacterized protein</fullName>
    </submittedName>
</protein>
<feature type="transmembrane region" description="Helical" evidence="1">
    <location>
        <begin position="7"/>
        <end position="28"/>
    </location>
</feature>
<feature type="transmembrane region" description="Helical" evidence="1">
    <location>
        <begin position="40"/>
        <end position="59"/>
    </location>
</feature>
<evidence type="ECO:0000256" key="1">
    <source>
        <dbReference type="SAM" id="Phobius"/>
    </source>
</evidence>
<keyword evidence="1" id="KW-0812">Transmembrane</keyword>
<reference evidence="2 3" key="1">
    <citation type="submission" date="2014-03" db="EMBL/GenBank/DDBJ databases">
        <title>Draft genome sequence of the novel thermoacidophilic archaea Acidianus copahuensis ALE1 strain, isolated from Copahue volcanic area in Neuquen Argentina.</title>
        <authorList>
            <person name="Urbieta M.S."/>
            <person name="Rascovan N."/>
            <person name="Castro C."/>
            <person name="Revale S."/>
            <person name="Giaveno M.A."/>
            <person name="Vazquez M.P."/>
            <person name="Donati E.R."/>
        </authorList>
    </citation>
    <scope>NUCLEOTIDE SEQUENCE [LARGE SCALE GENOMIC DNA]</scope>
    <source>
        <strain evidence="2 3">ALE1</strain>
    </source>
</reference>
<accession>A0A031LS85</accession>
<dbReference type="STRING" id="1160895.CM19_01845"/>
<gene>
    <name evidence="2" type="ORF">CM19_01845</name>
</gene>
<dbReference type="AlphaFoldDB" id="A0A031LS85"/>
<evidence type="ECO:0000313" key="3">
    <source>
        <dbReference type="Proteomes" id="UP000024332"/>
    </source>
</evidence>
<comment type="caution">
    <text evidence="2">The sequence shown here is derived from an EMBL/GenBank/DDBJ whole genome shotgun (WGS) entry which is preliminary data.</text>
</comment>
<dbReference type="Proteomes" id="UP000024332">
    <property type="component" value="Unassembled WGS sequence"/>
</dbReference>
<dbReference type="RefSeq" id="WP_048098701.1">
    <property type="nucleotide sequence ID" value="NZ_JFZT01000016.1"/>
</dbReference>
<proteinExistence type="predicted"/>
<sequence>MELSKKAILSVLVAVVVFFIVLSLPMNYSVSSIIGVENATIVAAVVYILLASGAFLIIFKKVFA</sequence>
<keyword evidence="3" id="KW-1185">Reference proteome</keyword>